<feature type="domain" description="F-box" evidence="2">
    <location>
        <begin position="80"/>
        <end position="127"/>
    </location>
</feature>
<dbReference type="SUPFAM" id="SSF81383">
    <property type="entry name" value="F-box domain"/>
    <property type="match status" value="1"/>
</dbReference>
<name>A0A507DSS2_9FUNG</name>
<reference evidence="3 4" key="1">
    <citation type="journal article" date="2019" name="Sci. Rep.">
        <title>Comparative genomics of chytrid fungi reveal insights into the obligate biotrophic and pathogenic lifestyle of Synchytrium endobioticum.</title>
        <authorList>
            <person name="van de Vossenberg B.T.L.H."/>
            <person name="Warris S."/>
            <person name="Nguyen H.D.T."/>
            <person name="van Gent-Pelzer M.P.E."/>
            <person name="Joly D.L."/>
            <person name="van de Geest H.C."/>
            <person name="Bonants P.J.M."/>
            <person name="Smith D.S."/>
            <person name="Levesque C.A."/>
            <person name="van der Lee T.A.J."/>
        </authorList>
    </citation>
    <scope>NUCLEOTIDE SEQUENCE [LARGE SCALE GENOMIC DNA]</scope>
    <source>
        <strain evidence="3 4">CBS 809.83</strain>
    </source>
</reference>
<dbReference type="InterPro" id="IPR036047">
    <property type="entry name" value="F-box-like_dom_sf"/>
</dbReference>
<feature type="region of interest" description="Disordered" evidence="1">
    <location>
        <begin position="604"/>
        <end position="629"/>
    </location>
</feature>
<dbReference type="PROSITE" id="PS50181">
    <property type="entry name" value="FBOX"/>
    <property type="match status" value="1"/>
</dbReference>
<dbReference type="Proteomes" id="UP000318582">
    <property type="component" value="Unassembled WGS sequence"/>
</dbReference>
<feature type="compositionally biased region" description="Low complexity" evidence="1">
    <location>
        <begin position="65"/>
        <end position="78"/>
    </location>
</feature>
<proteinExistence type="predicted"/>
<evidence type="ECO:0000256" key="1">
    <source>
        <dbReference type="SAM" id="MobiDB-lite"/>
    </source>
</evidence>
<dbReference type="InterPro" id="IPR032675">
    <property type="entry name" value="LRR_dom_sf"/>
</dbReference>
<comment type="caution">
    <text evidence="3">The sequence shown here is derived from an EMBL/GenBank/DDBJ whole genome shotgun (WGS) entry which is preliminary data.</text>
</comment>
<feature type="region of interest" description="Disordered" evidence="1">
    <location>
        <begin position="1"/>
        <end position="78"/>
    </location>
</feature>
<keyword evidence="4" id="KW-1185">Reference proteome</keyword>
<dbReference type="GO" id="GO:0019005">
    <property type="term" value="C:SCF ubiquitin ligase complex"/>
    <property type="evidence" value="ECO:0007669"/>
    <property type="project" value="TreeGrafter"/>
</dbReference>
<feature type="compositionally biased region" description="Low complexity" evidence="1">
    <location>
        <begin position="610"/>
        <end position="629"/>
    </location>
</feature>
<sequence length="755" mass="83154">MKKSKRHSKPQTMSCTSPIAVSQNTISSSTTPSTSNPTTTTGYILPSPSTPTSSGVWAVENSGSTTTTPTLNDAPTTTGSQIDAVLPFEILARVLSSLDPRSRGRACRVCARWRDVLYGSAQCWTRLDLSNRFSLGGDKYQDQPDGNRVDRMFLTLFGRPASAARFTRLARLDLSCTDVDMSIFSDETIANVLGGSLTHLILNGCVNVDSGSLYHLRQLRALRALDLSHCELVDDTGLEVVSFYVPWLTHLNLSYLFRITERGIARVFRMPGVVAVNLMGCYRIKQYPWAVADTTKRTALPMRELLLGEDSRIQTRGFWLLWCTFSFSTPRLVALCPFLETLRLNMVLFDLPADGLQTLLLGCKRLRHLSLVVDRAAVPALCEVATVLKNLDTLETTIHIGVTKELIKDLVDAGCFQKLKALKFHSKHTTVFTDAGLAQLCDAADGNLEYLELNGDKITTTGLLPVPGKLPALQSLLVHHVAIEGRTMRKLAAGCTHLKELTITDLQQTAYSNRISHIVKPPAATMGLTTSLSRIKKIELSSFRGFTDRDLALIPQNCPNLQWIDFSFSFTYPRTTTSIAHHCKSLLYLRLCRSTRPAISAVGSLATRNPTTTSTTTSSTHPSSSTHPPACAALPPSGFHASSPECRALHHFSRIGARRLRVLDLTGNLGLTDWTLPQLAQLPSLHTLFVDSCNGISHKGVLEFAERKYRQLKRVHVRNCRNCEVADAMGALEGLRVEIVVDGGRVLGRRWDEDA</sequence>
<dbReference type="SUPFAM" id="SSF52047">
    <property type="entry name" value="RNI-like"/>
    <property type="match status" value="1"/>
</dbReference>
<protein>
    <recommendedName>
        <fullName evidence="2">F-box domain-containing protein</fullName>
    </recommendedName>
</protein>
<dbReference type="InterPro" id="IPR001810">
    <property type="entry name" value="F-box_dom"/>
</dbReference>
<gene>
    <name evidence="3" type="ORF">PhCBS80983_g05741</name>
</gene>
<feature type="compositionally biased region" description="Polar residues" evidence="1">
    <location>
        <begin position="10"/>
        <end position="23"/>
    </location>
</feature>
<organism evidence="3 4">
    <name type="scientific">Powellomyces hirtus</name>
    <dbReference type="NCBI Taxonomy" id="109895"/>
    <lineage>
        <taxon>Eukaryota</taxon>
        <taxon>Fungi</taxon>
        <taxon>Fungi incertae sedis</taxon>
        <taxon>Chytridiomycota</taxon>
        <taxon>Chytridiomycota incertae sedis</taxon>
        <taxon>Chytridiomycetes</taxon>
        <taxon>Spizellomycetales</taxon>
        <taxon>Powellomycetaceae</taxon>
        <taxon>Powellomyces</taxon>
    </lineage>
</organism>
<dbReference type="SMART" id="SM00367">
    <property type="entry name" value="LRR_CC"/>
    <property type="match status" value="5"/>
</dbReference>
<accession>A0A507DSS2</accession>
<dbReference type="InterPro" id="IPR006553">
    <property type="entry name" value="Leu-rich_rpt_Cys-con_subtyp"/>
</dbReference>
<dbReference type="SMART" id="SM00256">
    <property type="entry name" value="FBOX"/>
    <property type="match status" value="1"/>
</dbReference>
<dbReference type="CDD" id="cd09917">
    <property type="entry name" value="F-box_SF"/>
    <property type="match status" value="1"/>
</dbReference>
<dbReference type="EMBL" id="QEAQ01000138">
    <property type="protein sequence ID" value="TPX54799.1"/>
    <property type="molecule type" value="Genomic_DNA"/>
</dbReference>
<evidence type="ECO:0000313" key="4">
    <source>
        <dbReference type="Proteomes" id="UP000318582"/>
    </source>
</evidence>
<dbReference type="Pfam" id="PF12937">
    <property type="entry name" value="F-box-like"/>
    <property type="match status" value="1"/>
</dbReference>
<dbReference type="Gene3D" id="3.80.10.10">
    <property type="entry name" value="Ribonuclease Inhibitor"/>
    <property type="match status" value="3"/>
</dbReference>
<evidence type="ECO:0000259" key="2">
    <source>
        <dbReference type="PROSITE" id="PS50181"/>
    </source>
</evidence>
<dbReference type="GO" id="GO:0031146">
    <property type="term" value="P:SCF-dependent proteasomal ubiquitin-dependent protein catabolic process"/>
    <property type="evidence" value="ECO:0007669"/>
    <property type="project" value="TreeGrafter"/>
</dbReference>
<feature type="compositionally biased region" description="Low complexity" evidence="1">
    <location>
        <begin position="24"/>
        <end position="41"/>
    </location>
</feature>
<dbReference type="PANTHER" id="PTHR13318">
    <property type="entry name" value="PARTNER OF PAIRED, ISOFORM B-RELATED"/>
    <property type="match status" value="1"/>
</dbReference>
<evidence type="ECO:0000313" key="3">
    <source>
        <dbReference type="EMBL" id="TPX54799.1"/>
    </source>
</evidence>
<dbReference type="AlphaFoldDB" id="A0A507DSS2"/>